<dbReference type="EMBL" id="PIQN01000026">
    <property type="protein sequence ID" value="PKA39654.1"/>
    <property type="molecule type" value="Genomic_DNA"/>
</dbReference>
<reference evidence="1 2" key="1">
    <citation type="submission" date="2017-11" db="EMBL/GenBank/DDBJ databases">
        <authorList>
            <person name="Han C.G."/>
        </authorList>
    </citation>
    <scope>NUCLEOTIDE SEQUENCE [LARGE SCALE GENOMIC DNA]</scope>
    <source>
        <strain evidence="1 2">HCNT1</strain>
    </source>
</reference>
<dbReference type="Proteomes" id="UP000232164">
    <property type="component" value="Unassembled WGS sequence"/>
</dbReference>
<reference evidence="1 2" key="2">
    <citation type="submission" date="2017-12" db="EMBL/GenBank/DDBJ databases">
        <title>Genome sequence of Rhizobium sullae HCNT1 isolated from Sulla coronaria nodules and featuring peculiar denitrification phenotypes.</title>
        <authorList>
            <person name="De Diego-Diaz B."/>
            <person name="Treu L."/>
            <person name="Campanaro S."/>
            <person name="Da Silva Duarte V."/>
            <person name="Basaglia M."/>
            <person name="Favaro L."/>
            <person name="Casella S."/>
            <person name="Squartini A."/>
        </authorList>
    </citation>
    <scope>NUCLEOTIDE SEQUENCE [LARGE SCALE GENOMIC DNA]</scope>
    <source>
        <strain evidence="1 2">HCNT1</strain>
    </source>
</reference>
<evidence type="ECO:0000313" key="1">
    <source>
        <dbReference type="EMBL" id="PKA39654.1"/>
    </source>
</evidence>
<protein>
    <submittedName>
        <fullName evidence="1">Uncharacterized protein</fullName>
    </submittedName>
</protein>
<dbReference type="AlphaFoldDB" id="A0A2N0D0L1"/>
<proteinExistence type="predicted"/>
<organism evidence="1 2">
    <name type="scientific">Rhizobium sullae</name>
    <name type="common">Rhizobium hedysari</name>
    <dbReference type="NCBI Taxonomy" id="50338"/>
    <lineage>
        <taxon>Bacteria</taxon>
        <taxon>Pseudomonadati</taxon>
        <taxon>Pseudomonadota</taxon>
        <taxon>Alphaproteobacteria</taxon>
        <taxon>Hyphomicrobiales</taxon>
        <taxon>Rhizobiaceae</taxon>
        <taxon>Rhizobium/Agrobacterium group</taxon>
        <taxon>Rhizobium</taxon>
    </lineage>
</organism>
<gene>
    <name evidence="1" type="ORF">CWR43_30785</name>
</gene>
<name>A0A2N0D0L1_RHISU</name>
<sequence length="102" mass="11685">MRDEAVTAQQIARIERAVDRIEAKLDMVFAARDPVKSIPDFATDDDFADANLMELPLAAQRFEIAKDKLRRWCRDDGIGVLHGGRWWVSIPRLRRHLGQTGK</sequence>
<comment type="caution">
    <text evidence="1">The sequence shown here is derived from an EMBL/GenBank/DDBJ whole genome shotgun (WGS) entry which is preliminary data.</text>
</comment>
<evidence type="ECO:0000313" key="2">
    <source>
        <dbReference type="Proteomes" id="UP000232164"/>
    </source>
</evidence>
<accession>A0A2N0D0L1</accession>